<dbReference type="AlphaFoldDB" id="A0A6I8TVB4"/>
<evidence type="ECO:0000313" key="9">
    <source>
        <dbReference type="Proteomes" id="UP000008820"/>
    </source>
</evidence>
<organism evidence="8 9">
    <name type="scientific">Aedes aegypti</name>
    <name type="common">Yellowfever mosquito</name>
    <name type="synonym">Culex aegypti</name>
    <dbReference type="NCBI Taxonomy" id="7159"/>
    <lineage>
        <taxon>Eukaryota</taxon>
        <taxon>Metazoa</taxon>
        <taxon>Ecdysozoa</taxon>
        <taxon>Arthropoda</taxon>
        <taxon>Hexapoda</taxon>
        <taxon>Insecta</taxon>
        <taxon>Pterygota</taxon>
        <taxon>Neoptera</taxon>
        <taxon>Endopterygota</taxon>
        <taxon>Diptera</taxon>
        <taxon>Nematocera</taxon>
        <taxon>Culicoidea</taxon>
        <taxon>Culicidae</taxon>
        <taxon>Culicinae</taxon>
        <taxon>Aedini</taxon>
        <taxon>Aedes</taxon>
        <taxon>Stegomyia</taxon>
    </lineage>
</organism>
<evidence type="ECO:0000256" key="2">
    <source>
        <dbReference type="ARBA" id="ARBA00022723"/>
    </source>
</evidence>
<dbReference type="Proteomes" id="UP000008820">
    <property type="component" value="Chromosome 2"/>
</dbReference>
<keyword evidence="3" id="KW-0677">Repeat</keyword>
<dbReference type="SUPFAM" id="SSF57716">
    <property type="entry name" value="Glucocorticoid receptor-like (DNA-binding domain)"/>
    <property type="match status" value="1"/>
</dbReference>
<evidence type="ECO:0000256" key="5">
    <source>
        <dbReference type="ARBA" id="ARBA00022833"/>
    </source>
</evidence>
<evidence type="ECO:0000256" key="7">
    <source>
        <dbReference type="SAM" id="MobiDB-lite"/>
    </source>
</evidence>
<proteinExistence type="predicted"/>
<dbReference type="EnsemblMetazoa" id="AAEL019644-RC">
    <property type="protein sequence ID" value="AAEL019644-PC"/>
    <property type="gene ID" value="AAEL019644"/>
</dbReference>
<dbReference type="SUPFAM" id="SSF57667">
    <property type="entry name" value="beta-beta-alpha zinc fingers"/>
    <property type="match status" value="2"/>
</dbReference>
<dbReference type="SMART" id="SM00355">
    <property type="entry name" value="ZnF_C2H2"/>
    <property type="match status" value="9"/>
</dbReference>
<dbReference type="Gene3D" id="3.30.160.60">
    <property type="entry name" value="Classic Zinc Finger"/>
    <property type="match status" value="2"/>
</dbReference>
<dbReference type="InterPro" id="IPR013087">
    <property type="entry name" value="Znf_C2H2_type"/>
</dbReference>
<dbReference type="InterPro" id="IPR050888">
    <property type="entry name" value="ZnF_C2H2-type_TF"/>
</dbReference>
<comment type="subcellular location">
    <subcellularLocation>
        <location evidence="1">Nucleus</location>
    </subcellularLocation>
</comment>
<dbReference type="PROSITE" id="PS51915">
    <property type="entry name" value="ZAD"/>
    <property type="match status" value="1"/>
</dbReference>
<reference evidence="8" key="2">
    <citation type="submission" date="2020-05" db="UniProtKB">
        <authorList>
            <consortium name="EnsemblMetazoa"/>
        </authorList>
    </citation>
    <scope>IDENTIFICATION</scope>
    <source>
        <strain evidence="8">LVP_AGWG</strain>
    </source>
</reference>
<dbReference type="GO" id="GO:0008270">
    <property type="term" value="F:zinc ion binding"/>
    <property type="evidence" value="ECO:0007669"/>
    <property type="project" value="UniProtKB-UniRule"/>
</dbReference>
<protein>
    <submittedName>
        <fullName evidence="8">Uncharacterized protein</fullName>
    </submittedName>
</protein>
<evidence type="ECO:0000256" key="4">
    <source>
        <dbReference type="ARBA" id="ARBA00022771"/>
    </source>
</evidence>
<dbReference type="PROSITE" id="PS50157">
    <property type="entry name" value="ZINC_FINGER_C2H2_2"/>
    <property type="match status" value="3"/>
</dbReference>
<evidence type="ECO:0000256" key="1">
    <source>
        <dbReference type="ARBA" id="ARBA00004123"/>
    </source>
</evidence>
<keyword evidence="5" id="KW-0862">Zinc</keyword>
<accession>A0A6I8TVB4</accession>
<evidence type="ECO:0000313" key="8">
    <source>
        <dbReference type="EnsemblMetazoa" id="AAEL019644-PC"/>
    </source>
</evidence>
<evidence type="ECO:0000256" key="6">
    <source>
        <dbReference type="ARBA" id="ARBA00023242"/>
    </source>
</evidence>
<name>A0A6I8TVB4_AEDAE</name>
<keyword evidence="9" id="KW-1185">Reference proteome</keyword>
<dbReference type="GO" id="GO:0005634">
    <property type="term" value="C:nucleus"/>
    <property type="evidence" value="ECO:0007669"/>
    <property type="project" value="UniProtKB-SubCell"/>
</dbReference>
<evidence type="ECO:0000256" key="3">
    <source>
        <dbReference type="ARBA" id="ARBA00022737"/>
    </source>
</evidence>
<gene>
    <name evidence="8" type="primary">5574805</name>
</gene>
<keyword evidence="6" id="KW-0539">Nucleus</keyword>
<dbReference type="InterPro" id="IPR012934">
    <property type="entry name" value="Znf_AD"/>
</dbReference>
<dbReference type="Gene3D" id="3.40.1800.20">
    <property type="match status" value="1"/>
</dbReference>
<dbReference type="Pfam" id="PF07776">
    <property type="entry name" value="zf-AD"/>
    <property type="match status" value="1"/>
</dbReference>
<keyword evidence="4" id="KW-0863">Zinc-finger</keyword>
<sequence length="674" mass="77232">MTAAVRLLQGQSVASICRLCFMERDQLELIFDADRGYCSQWIEKLTSLKLSNVPNAPASLCSECKSTLEAFDSFREMCIANDVVFNDTFCQNHIKTNDFTEVVVKKEPSEDFQMNIAAATYVKSSIKCEKFAEQENIDAAIDIYAAKVQDVQYISTETTDCGENASTITQNTIAEDEIKIEDPVIDNNSTIDCDKQTEENVQVLHSVKDVLSDILKYPCKICNTSTSKLHILTHKQPDLFQCYICSKELTRFNFVSQHIFKWHKDKEYSNDQINNKPSKVDLSPYRDGDFECKVCKRTESKMHNMTHKAKGLFQCYICAKKFNRSVKCVNHINWHLRPNKVTLSCNFCKICMKFKSKIHVTTHKAVGLYVCHLCKNAYKKFWSLTEHMKNVHSEKDTPKTLDAKEVPTSVDVSSSVEVPSSVEVSSIEVASSVEVPPSVKVDVHKGSSVDDKFLKQRYLVTCKICDKNVSKLHMKTHKADKRFMCYICSKMFKRYDYVSKHISQYCKKKKMLTREDNAEDNNQSDILEQPNQHKEEQNEITQEVETEDSNQSQEPMVSKSKISDISEQANEALLSLTAPEIIAVKRGKKTIPRMFECKICHTSVTKLHAESHKAEGFQCPICLSHYVKFDHYSRHIKVHRDQGKYTCKICNRVLVNAVGMARHEKLHKRELPSL</sequence>
<keyword evidence="2" id="KW-0479">Metal-binding</keyword>
<feature type="region of interest" description="Disordered" evidence="7">
    <location>
        <begin position="512"/>
        <end position="557"/>
    </location>
</feature>
<dbReference type="SMART" id="SM00868">
    <property type="entry name" value="zf-AD"/>
    <property type="match status" value="2"/>
</dbReference>
<dbReference type="InterPro" id="IPR036236">
    <property type="entry name" value="Znf_C2H2_sf"/>
</dbReference>
<dbReference type="PANTHER" id="PTHR24406">
    <property type="entry name" value="TRANSCRIPTIONAL REPRESSOR CTCFL-RELATED"/>
    <property type="match status" value="1"/>
</dbReference>
<reference evidence="8 9" key="1">
    <citation type="submission" date="2017-06" db="EMBL/GenBank/DDBJ databases">
        <title>Aedes aegypti genome working group (AGWG) sequencing and assembly.</title>
        <authorList>
            <consortium name="Aedes aegypti Genome Working Group (AGWG)"/>
            <person name="Matthews B.J."/>
        </authorList>
    </citation>
    <scope>NUCLEOTIDE SEQUENCE [LARGE SCALE GENOMIC DNA]</scope>
    <source>
        <strain evidence="8 9">LVP_AGWG</strain>
    </source>
</reference>
<feature type="compositionally biased region" description="Polar residues" evidence="7">
    <location>
        <begin position="520"/>
        <end position="530"/>
    </location>
</feature>
<dbReference type="PROSITE" id="PS00028">
    <property type="entry name" value="ZINC_FINGER_C2H2_1"/>
    <property type="match status" value="5"/>
</dbReference>